<dbReference type="GO" id="GO:0005737">
    <property type="term" value="C:cytoplasm"/>
    <property type="evidence" value="ECO:0007669"/>
    <property type="project" value="TreeGrafter"/>
</dbReference>
<dbReference type="GO" id="GO:0004077">
    <property type="term" value="F:biotin--[biotin carboxyl-carrier protein] ligase activity"/>
    <property type="evidence" value="ECO:0007669"/>
    <property type="project" value="UniProtKB-EC"/>
</dbReference>
<keyword evidence="4" id="KW-1185">Reference proteome</keyword>
<dbReference type="STRING" id="585529.HMPREF0291_10065"/>
<dbReference type="InterPro" id="IPR004143">
    <property type="entry name" value="BPL_LPL_catalytic"/>
</dbReference>
<dbReference type="EC" id="6.3.4.15" evidence="3"/>
<name>D7WAC6_9CORY</name>
<dbReference type="NCBIfam" id="TIGR00121">
    <property type="entry name" value="birA_ligase"/>
    <property type="match status" value="1"/>
</dbReference>
<dbReference type="HOGENOM" id="CLU_051096_5_0_11"/>
<accession>D7WAC6</accession>
<dbReference type="PANTHER" id="PTHR12835">
    <property type="entry name" value="BIOTIN PROTEIN LIGASE"/>
    <property type="match status" value="1"/>
</dbReference>
<evidence type="ECO:0000313" key="3">
    <source>
        <dbReference type="EMBL" id="EFK54807.1"/>
    </source>
</evidence>
<dbReference type="EMBL" id="ACLJ02000001">
    <property type="protein sequence ID" value="EFK54807.1"/>
    <property type="molecule type" value="Genomic_DNA"/>
</dbReference>
<evidence type="ECO:0000259" key="2">
    <source>
        <dbReference type="Pfam" id="PF03099"/>
    </source>
</evidence>
<dbReference type="InterPro" id="IPR004408">
    <property type="entry name" value="Biotin_CoA_COase_ligase"/>
</dbReference>
<proteinExistence type="predicted"/>
<dbReference type="Gene3D" id="3.30.930.10">
    <property type="entry name" value="Bira Bifunctional Protein, Domain 2"/>
    <property type="match status" value="1"/>
</dbReference>
<dbReference type="Pfam" id="PF03099">
    <property type="entry name" value="BPL_LplA_LipB"/>
    <property type="match status" value="1"/>
</dbReference>
<dbReference type="SUPFAM" id="SSF55681">
    <property type="entry name" value="Class II aaRS and biotin synthetases"/>
    <property type="match status" value="1"/>
</dbReference>
<feature type="domain" description="BPL/LPL catalytic" evidence="2">
    <location>
        <begin position="57"/>
        <end position="161"/>
    </location>
</feature>
<dbReference type="InterPro" id="IPR045864">
    <property type="entry name" value="aa-tRNA-synth_II/BPL/LPL"/>
</dbReference>
<reference evidence="3" key="1">
    <citation type="submission" date="2010-06" db="EMBL/GenBank/DDBJ databases">
        <authorList>
            <person name="Muzny D."/>
            <person name="Qin X."/>
            <person name="Buhay C."/>
            <person name="Dugan-Rocha S."/>
            <person name="Ding Y."/>
            <person name="Chen G."/>
            <person name="Hawes A."/>
            <person name="Holder M."/>
            <person name="Jhangiani S."/>
            <person name="Johnson A."/>
            <person name="Khan Z."/>
            <person name="Li Z."/>
            <person name="Liu W."/>
            <person name="Liu X."/>
            <person name="Perez L."/>
            <person name="Shen H."/>
            <person name="Wang Q."/>
            <person name="Watt J."/>
            <person name="Xi L."/>
            <person name="Xin Y."/>
            <person name="Zhou J."/>
            <person name="Deng J."/>
            <person name="Jiang H."/>
            <person name="Liu Y."/>
            <person name="Qu J."/>
            <person name="Song X.-Z."/>
            <person name="Zhang L."/>
            <person name="Villasana D."/>
            <person name="Johnson A."/>
            <person name="Liu J."/>
            <person name="Liyanage D."/>
            <person name="Lorensuhewa L."/>
            <person name="Robinson T."/>
            <person name="Song A."/>
            <person name="Song B.-B."/>
            <person name="Dinh H."/>
            <person name="Thornton R."/>
            <person name="Coyle M."/>
            <person name="Francisco L."/>
            <person name="Jackson L."/>
            <person name="Javaid M."/>
            <person name="Korchina V."/>
            <person name="Kovar C."/>
            <person name="Mata R."/>
            <person name="Mathew T."/>
            <person name="Ngo R."/>
            <person name="Nguyen L."/>
            <person name="Nguyen N."/>
            <person name="Okwuonu G."/>
            <person name="Ongeri F."/>
            <person name="Pham C."/>
            <person name="Simmons D."/>
            <person name="Wilczek-Boney K."/>
            <person name="Hale W."/>
            <person name="Jakkamsetti A."/>
            <person name="Pham P."/>
            <person name="Ruth R."/>
            <person name="San Lucas F."/>
            <person name="Warren J."/>
            <person name="Zhang J."/>
            <person name="Zhao Z."/>
            <person name="Zhou C."/>
            <person name="Zhu D."/>
            <person name="Lee S."/>
            <person name="Bess C."/>
            <person name="Blankenburg K."/>
            <person name="Forbes L."/>
            <person name="Fu Q."/>
            <person name="Gubbala S."/>
            <person name="Hirani K."/>
            <person name="Jayaseelan J.C."/>
            <person name="Lara F."/>
            <person name="Munidasa M."/>
            <person name="Palculict T."/>
            <person name="Patil S."/>
            <person name="Pu L.-L."/>
            <person name="Saada N."/>
            <person name="Tang L."/>
            <person name="Weissenberger G."/>
            <person name="Zhu Y."/>
            <person name="Hemphill L."/>
            <person name="Shang Y."/>
            <person name="Youmans B."/>
            <person name="Ayvaz T."/>
            <person name="Ross M."/>
            <person name="Santibanez J."/>
            <person name="Aqrawi P."/>
            <person name="Gross S."/>
            <person name="Joshi V."/>
            <person name="Fowler G."/>
            <person name="Nazareth L."/>
            <person name="Reid J."/>
            <person name="Worley K."/>
            <person name="Petrosino J."/>
            <person name="Highlander S."/>
            <person name="Gibbs R."/>
        </authorList>
    </citation>
    <scope>NUCLEOTIDE SEQUENCE [LARGE SCALE GENOMIC DNA]</scope>
    <source>
        <strain evidence="3">ATCC 33030</strain>
    </source>
</reference>
<dbReference type="Proteomes" id="UP000004208">
    <property type="component" value="Unassembled WGS sequence"/>
</dbReference>
<dbReference type="Gene3D" id="2.30.30.100">
    <property type="match status" value="1"/>
</dbReference>
<sequence length="267" mass="28802">MPLNFLGAVVMLRALPRCPDTLDPMTVQDIARIESEVAEYWSDVRHVETASSTNTELLASGEPGHVLIADRQTGGKGRLGRVWEAPAGASLLMSVAVELKHVEDVGLASLATGLAVTDIIPNAQLKWPNDVLLNGKKFCGILGEIDVNGDNTMLVMGLGLNIAWRAEDLPTDWSTALNLEGITIEWDSFVIDLLRALGERLTQWQNRDAVLLGDYRAVSATIGQRVRLSTAQGDVEGVVDDVDKHGEVVVDGVSYSTGDVTHLRPAN</sequence>
<evidence type="ECO:0000313" key="4">
    <source>
        <dbReference type="Proteomes" id="UP000004208"/>
    </source>
</evidence>
<evidence type="ECO:0000256" key="1">
    <source>
        <dbReference type="ARBA" id="ARBA00022598"/>
    </source>
</evidence>
<organism evidence="3 4">
    <name type="scientific">Corynebacterium genitalium ATCC 33030</name>
    <dbReference type="NCBI Taxonomy" id="585529"/>
    <lineage>
        <taxon>Bacteria</taxon>
        <taxon>Bacillati</taxon>
        <taxon>Actinomycetota</taxon>
        <taxon>Actinomycetes</taxon>
        <taxon>Mycobacteriales</taxon>
        <taxon>Corynebacteriaceae</taxon>
        <taxon>Corynebacterium</taxon>
    </lineage>
</organism>
<dbReference type="AlphaFoldDB" id="D7WAC6"/>
<protein>
    <submittedName>
        <fullName evidence="3">Biotin--[acetyl-CoA-carboxylase] ligase</fullName>
        <ecNumber evidence="3">6.3.4.15</ecNumber>
    </submittedName>
</protein>
<dbReference type="PANTHER" id="PTHR12835:SF5">
    <property type="entry name" value="BIOTIN--PROTEIN LIGASE"/>
    <property type="match status" value="1"/>
</dbReference>
<comment type="caution">
    <text evidence="3">The sequence shown here is derived from an EMBL/GenBank/DDBJ whole genome shotgun (WGS) entry which is preliminary data.</text>
</comment>
<dbReference type="CDD" id="cd16442">
    <property type="entry name" value="BPL"/>
    <property type="match status" value="1"/>
</dbReference>
<keyword evidence="1 3" id="KW-0436">Ligase</keyword>
<dbReference type="eggNOG" id="COG0340">
    <property type="taxonomic scope" value="Bacteria"/>
</dbReference>
<gene>
    <name evidence="3" type="ORF">HMPREF0291_10065</name>
</gene>